<feature type="region of interest" description="Disordered" evidence="1">
    <location>
        <begin position="338"/>
        <end position="378"/>
    </location>
</feature>
<organism evidence="2 3">
    <name type="scientific">Plectosphaerella cucumerina</name>
    <dbReference type="NCBI Taxonomy" id="40658"/>
    <lineage>
        <taxon>Eukaryota</taxon>
        <taxon>Fungi</taxon>
        <taxon>Dikarya</taxon>
        <taxon>Ascomycota</taxon>
        <taxon>Pezizomycotina</taxon>
        <taxon>Sordariomycetes</taxon>
        <taxon>Hypocreomycetidae</taxon>
        <taxon>Glomerellales</taxon>
        <taxon>Plectosphaerellaceae</taxon>
        <taxon>Plectosphaerella</taxon>
    </lineage>
</organism>
<feature type="compositionally biased region" description="Low complexity" evidence="1">
    <location>
        <begin position="222"/>
        <end position="243"/>
    </location>
</feature>
<protein>
    <submittedName>
        <fullName evidence="2">Uncharacterized protein</fullName>
    </submittedName>
</protein>
<proteinExistence type="predicted"/>
<dbReference type="PANTHER" id="PTHR39610">
    <property type="entry name" value="BZIP DOMAIN-CONTAINING PROTEIN-RELATED"/>
    <property type="match status" value="1"/>
</dbReference>
<feature type="compositionally biased region" description="Polar residues" evidence="1">
    <location>
        <begin position="341"/>
        <end position="354"/>
    </location>
</feature>
<sequence>MPDLNSVPASPHPVAGSRRQSNSQATLPPHLQTNPRRLSSTQTSAADASIHILPSNQSTVNQSRRTSEASQPSPFIPTPGSDRDRDTSVVAGPGPIRHPRALTAAELHIQLEKEQEAVVNRLTRELQLLRAANNASTVSNTSSTSGNTPLEHPNPSDSGLMSGGFSIPSGASRRHNRTSSSTSIRSIRSNAATSGSTGLTTAQRALGTSPSWDHVASGNYFQGSNRSTSSQGQSQSQDQLSPGLMSGTTRYEETIHNRELLDAALQENEVLKQRIRDLERQLRERRRSDSGSTTVSASVLSGGSSEATAVNSVANFRQRPFIARERSVASVASNSALSEFSGLSTRTNAGSSVSGRLPPEDDDEEVDWGESASTTGQT</sequence>
<accession>A0A8K0TLY2</accession>
<feature type="region of interest" description="Disordered" evidence="1">
    <location>
        <begin position="282"/>
        <end position="306"/>
    </location>
</feature>
<comment type="caution">
    <text evidence="2">The sequence shown here is derived from an EMBL/GenBank/DDBJ whole genome shotgun (WGS) entry which is preliminary data.</text>
</comment>
<feature type="compositionally biased region" description="Polar residues" evidence="1">
    <location>
        <begin position="54"/>
        <end position="73"/>
    </location>
</feature>
<reference evidence="2" key="1">
    <citation type="journal article" date="2021" name="Nat. Commun.">
        <title>Genetic determinants of endophytism in the Arabidopsis root mycobiome.</title>
        <authorList>
            <person name="Mesny F."/>
            <person name="Miyauchi S."/>
            <person name="Thiergart T."/>
            <person name="Pickel B."/>
            <person name="Atanasova L."/>
            <person name="Karlsson M."/>
            <person name="Huettel B."/>
            <person name="Barry K.W."/>
            <person name="Haridas S."/>
            <person name="Chen C."/>
            <person name="Bauer D."/>
            <person name="Andreopoulos W."/>
            <person name="Pangilinan J."/>
            <person name="LaButti K."/>
            <person name="Riley R."/>
            <person name="Lipzen A."/>
            <person name="Clum A."/>
            <person name="Drula E."/>
            <person name="Henrissat B."/>
            <person name="Kohler A."/>
            <person name="Grigoriev I.V."/>
            <person name="Martin F.M."/>
            <person name="Hacquard S."/>
        </authorList>
    </citation>
    <scope>NUCLEOTIDE SEQUENCE</scope>
    <source>
        <strain evidence="2">MPI-CAGE-AT-0016</strain>
    </source>
</reference>
<feature type="compositionally biased region" description="Polar residues" evidence="1">
    <location>
        <begin position="291"/>
        <end position="306"/>
    </location>
</feature>
<keyword evidence="3" id="KW-1185">Reference proteome</keyword>
<feature type="compositionally biased region" description="Low complexity" evidence="1">
    <location>
        <begin position="178"/>
        <end position="202"/>
    </location>
</feature>
<dbReference type="PANTHER" id="PTHR39610:SF2">
    <property type="entry name" value="BZIP DOMAIN-CONTAINING PROTEIN"/>
    <property type="match status" value="1"/>
</dbReference>
<dbReference type="Proteomes" id="UP000813385">
    <property type="component" value="Unassembled WGS sequence"/>
</dbReference>
<feature type="region of interest" description="Disordered" evidence="1">
    <location>
        <begin position="1"/>
        <end position="97"/>
    </location>
</feature>
<feature type="compositionally biased region" description="Polar residues" evidence="1">
    <location>
        <begin position="18"/>
        <end position="46"/>
    </location>
</feature>
<feature type="compositionally biased region" description="Low complexity" evidence="1">
    <location>
        <begin position="134"/>
        <end position="148"/>
    </location>
</feature>
<dbReference type="EMBL" id="JAGPXD010000001">
    <property type="protein sequence ID" value="KAH7374618.1"/>
    <property type="molecule type" value="Genomic_DNA"/>
</dbReference>
<evidence type="ECO:0000313" key="3">
    <source>
        <dbReference type="Proteomes" id="UP000813385"/>
    </source>
</evidence>
<evidence type="ECO:0000313" key="2">
    <source>
        <dbReference type="EMBL" id="KAH7374618.1"/>
    </source>
</evidence>
<feature type="region of interest" description="Disordered" evidence="1">
    <location>
        <begin position="134"/>
        <end position="245"/>
    </location>
</feature>
<dbReference type="AlphaFoldDB" id="A0A8K0TLY2"/>
<evidence type="ECO:0000256" key="1">
    <source>
        <dbReference type="SAM" id="MobiDB-lite"/>
    </source>
</evidence>
<dbReference type="OrthoDB" id="5401654at2759"/>
<gene>
    <name evidence="2" type="ORF">B0T11DRAFT_313412</name>
</gene>
<name>A0A8K0TLY2_9PEZI</name>